<accession>A0A5B9M794</accession>
<protein>
    <recommendedName>
        <fullName evidence="2">phosphoribosylglycinamide formyltransferase 1</fullName>
        <ecNumber evidence="2">2.1.2.2</ecNumber>
    </recommendedName>
</protein>
<dbReference type="EMBL" id="CP036264">
    <property type="protein sequence ID" value="QEF97002.1"/>
    <property type="molecule type" value="Genomic_DNA"/>
</dbReference>
<keyword evidence="4" id="KW-0658">Purine biosynthesis</keyword>
<keyword evidence="3 6" id="KW-0808">Transferase</keyword>
<dbReference type="GO" id="GO:0005829">
    <property type="term" value="C:cytosol"/>
    <property type="evidence" value="ECO:0007669"/>
    <property type="project" value="TreeGrafter"/>
</dbReference>
<dbReference type="CDD" id="cd08645">
    <property type="entry name" value="FMT_core_GART"/>
    <property type="match status" value="1"/>
</dbReference>
<evidence type="ECO:0000256" key="1">
    <source>
        <dbReference type="ARBA" id="ARBA00005054"/>
    </source>
</evidence>
<keyword evidence="7" id="KW-1185">Reference proteome</keyword>
<comment type="pathway">
    <text evidence="1">Purine metabolism; IMP biosynthesis via de novo pathway; N(2)-formyl-N(1)-(5-phospho-D-ribosyl)glycinamide from N(1)-(5-phospho-D-ribosyl)glycinamide (10-formyl THF route): step 1/1.</text>
</comment>
<dbReference type="PANTHER" id="PTHR43369">
    <property type="entry name" value="PHOSPHORIBOSYLGLYCINAMIDE FORMYLTRANSFERASE"/>
    <property type="match status" value="1"/>
</dbReference>
<dbReference type="RefSeq" id="WP_147866735.1">
    <property type="nucleotide sequence ID" value="NZ_CP036264.1"/>
</dbReference>
<evidence type="ECO:0000256" key="4">
    <source>
        <dbReference type="ARBA" id="ARBA00022755"/>
    </source>
</evidence>
<dbReference type="GO" id="GO:0006189">
    <property type="term" value="P:'de novo' IMP biosynthetic process"/>
    <property type="evidence" value="ECO:0007669"/>
    <property type="project" value="InterPro"/>
</dbReference>
<dbReference type="PANTHER" id="PTHR43369:SF2">
    <property type="entry name" value="PHOSPHORIBOSYLGLYCINAMIDE FORMYLTRANSFERASE"/>
    <property type="match status" value="1"/>
</dbReference>
<evidence type="ECO:0000256" key="2">
    <source>
        <dbReference type="ARBA" id="ARBA00012254"/>
    </source>
</evidence>
<name>A0A5B9M794_9BACT</name>
<dbReference type="GO" id="GO:0004644">
    <property type="term" value="F:phosphoribosylglycinamide formyltransferase activity"/>
    <property type="evidence" value="ECO:0007669"/>
    <property type="project" value="UniProtKB-EC"/>
</dbReference>
<evidence type="ECO:0000313" key="6">
    <source>
        <dbReference type="EMBL" id="QEF97002.1"/>
    </source>
</evidence>
<dbReference type="AlphaFoldDB" id="A0A5B9M794"/>
<proteinExistence type="predicted"/>
<reference evidence="6 7" key="1">
    <citation type="submission" date="2019-02" db="EMBL/GenBank/DDBJ databases">
        <title>Planctomycetal bacteria perform biofilm scaping via a novel small molecule.</title>
        <authorList>
            <person name="Jeske O."/>
            <person name="Boedeker C."/>
            <person name="Wiegand S."/>
            <person name="Breitling P."/>
            <person name="Kallscheuer N."/>
            <person name="Jogler M."/>
            <person name="Rohde M."/>
            <person name="Petersen J."/>
            <person name="Medema M.H."/>
            <person name="Surup F."/>
            <person name="Jogler C."/>
        </authorList>
    </citation>
    <scope>NUCLEOTIDE SEQUENCE [LARGE SCALE GENOMIC DNA]</scope>
    <source>
        <strain evidence="6 7">Mal15</strain>
    </source>
</reference>
<dbReference type="EC" id="2.1.2.2" evidence="2"/>
<dbReference type="Proteomes" id="UP000321353">
    <property type="component" value="Chromosome"/>
</dbReference>
<dbReference type="KEGG" id="smam:Mal15_10320"/>
<dbReference type="Gene3D" id="3.40.50.170">
    <property type="entry name" value="Formyl transferase, N-terminal domain"/>
    <property type="match status" value="1"/>
</dbReference>
<evidence type="ECO:0000313" key="7">
    <source>
        <dbReference type="Proteomes" id="UP000321353"/>
    </source>
</evidence>
<dbReference type="SUPFAM" id="SSF53328">
    <property type="entry name" value="Formyltransferase"/>
    <property type="match status" value="1"/>
</dbReference>
<dbReference type="InterPro" id="IPR004607">
    <property type="entry name" value="GART"/>
</dbReference>
<evidence type="ECO:0000256" key="3">
    <source>
        <dbReference type="ARBA" id="ARBA00022679"/>
    </source>
</evidence>
<gene>
    <name evidence="6" type="primary">purN</name>
    <name evidence="6" type="ORF">Mal15_10320</name>
</gene>
<dbReference type="InterPro" id="IPR036477">
    <property type="entry name" value="Formyl_transf_N_sf"/>
</dbReference>
<dbReference type="Pfam" id="PF00551">
    <property type="entry name" value="Formyl_trans_N"/>
    <property type="match status" value="1"/>
</dbReference>
<evidence type="ECO:0000259" key="5">
    <source>
        <dbReference type="Pfam" id="PF00551"/>
    </source>
</evidence>
<sequence>MSEASTKLPIAVFLSGGGRTLENLLRHRDQHDLPIDVRLVISSRSGVRGIEIAQNDGIETLVIRKRDHDDAKYSKAMFDPVRRCGAKYVVMAGFLKHVLIPDDFENRVINIHPSLLPSFGGHGMYGHNVHAAAIERGVTISGCTVHFVDNQYDHGPIILQRACEVRADDTPDSLAARVFEQECEALPAALRTLL</sequence>
<organism evidence="6 7">
    <name type="scientific">Stieleria maiorica</name>
    <dbReference type="NCBI Taxonomy" id="2795974"/>
    <lineage>
        <taxon>Bacteria</taxon>
        <taxon>Pseudomonadati</taxon>
        <taxon>Planctomycetota</taxon>
        <taxon>Planctomycetia</taxon>
        <taxon>Pirellulales</taxon>
        <taxon>Pirellulaceae</taxon>
        <taxon>Stieleria</taxon>
    </lineage>
</organism>
<feature type="domain" description="Formyl transferase N-terminal" evidence="5">
    <location>
        <begin position="10"/>
        <end position="190"/>
    </location>
</feature>
<dbReference type="InterPro" id="IPR002376">
    <property type="entry name" value="Formyl_transf_N"/>
</dbReference>